<dbReference type="Proteomes" id="UP000464658">
    <property type="component" value="Chromosome"/>
</dbReference>
<gene>
    <name evidence="1" type="ORF">BsIDN1_70950</name>
</gene>
<reference evidence="1 2" key="1">
    <citation type="submission" date="2019-12" db="EMBL/GenBank/DDBJ databases">
        <title>Full genome sequence of a Bacillus safensis strain isolated from commercially available natto in Indonesia.</title>
        <authorList>
            <person name="Yoshida M."/>
            <person name="Uomi M."/>
            <person name="Waturangi D."/>
            <person name="Ekaputri J.J."/>
            <person name="Setiamarga D.H.E."/>
        </authorList>
    </citation>
    <scope>NUCLEOTIDE SEQUENCE [LARGE SCALE GENOMIC DNA]</scope>
    <source>
        <strain evidence="1 2">IDN1</strain>
    </source>
</reference>
<protein>
    <submittedName>
        <fullName evidence="1">Uncharacterized protein</fullName>
    </submittedName>
</protein>
<evidence type="ECO:0000313" key="2">
    <source>
        <dbReference type="Proteomes" id="UP000464658"/>
    </source>
</evidence>
<organism evidence="1 2">
    <name type="scientific">Bacillus safensis</name>
    <dbReference type="NCBI Taxonomy" id="561879"/>
    <lineage>
        <taxon>Bacteria</taxon>
        <taxon>Bacillati</taxon>
        <taxon>Bacillota</taxon>
        <taxon>Bacilli</taxon>
        <taxon>Bacillales</taxon>
        <taxon>Bacillaceae</taxon>
        <taxon>Bacillus</taxon>
    </lineage>
</organism>
<dbReference type="AlphaFoldDB" id="A0A5S9MJ68"/>
<name>A0A5S9MJ68_BACIA</name>
<dbReference type="EMBL" id="AP021906">
    <property type="protein sequence ID" value="BBP93477.1"/>
    <property type="molecule type" value="Genomic_DNA"/>
</dbReference>
<sequence>MPTNIDFCGVGKSMDKKNKAHEIPTLIKVKIFKASENRKRCEITIFSTYVVIIQLSQKKHQSKIFPDDNVQTGCFTDEKNEWFSNEFRGLKYHETTKKKEETK</sequence>
<proteinExistence type="predicted"/>
<evidence type="ECO:0000313" key="1">
    <source>
        <dbReference type="EMBL" id="BBP93477.1"/>
    </source>
</evidence>
<accession>A0A5S9MJ68</accession>